<dbReference type="Pfam" id="PF16944">
    <property type="entry name" value="KCH"/>
    <property type="match status" value="1"/>
</dbReference>
<dbReference type="Proteomes" id="UP000054350">
    <property type="component" value="Unassembled WGS sequence"/>
</dbReference>
<keyword evidence="2" id="KW-0812">Transmembrane</keyword>
<evidence type="ECO:0000313" key="4">
    <source>
        <dbReference type="Proteomes" id="UP000054350"/>
    </source>
</evidence>
<sequence length="486" mass="54443">MGGLCSTAKWKREEVPDHKFDFVDLDEYKRNDCWSMVGYSGVFLVTFRSVLVYLADLSTAVLIMAFDQWSTKPPDEIAKSANLSKTLGMSPSTYQTLANNLRWVYSGSIIVSFLLLALDTKKSFRIIKSRDISFAFTDTIAYRYYCLRSFAHWCFFQEVRSNHRTSDQIAQFVFFRLKGWKRLIFAETPRHIITAMLLAYQLRMLGLPDDTDLRKWGNAHPSATKLQREQYRTDFKWDLVKTHVLDVNSLAQQFGVFTMTFVFVMYVFNVLSTLVAAIVYVPLLCKIRGNLKEYVCHLIDKRIGELMRRKARKRIEQQQQELALYGTTKETAETGGPRAELPVLADDTGYAPSPFAYGAAPSPSVAKAAAAAPSPMTYAANMQHATPYASLGPSAYGTATPTQGYSMSAGYGGTPQYAQAPTQGSPYQGATAGAYDRYAYQQQQPQPVQYGAGGGGYGAGRSAYQPRQASAQQQQQSAYQYYQDGY</sequence>
<gene>
    <name evidence="3" type="ORF">AMAG_14654</name>
</gene>
<dbReference type="STRING" id="578462.A0A0L0T770"/>
<keyword evidence="2" id="KW-0472">Membrane</keyword>
<feature type="transmembrane region" description="Helical" evidence="2">
    <location>
        <begin position="37"/>
        <end position="66"/>
    </location>
</feature>
<dbReference type="OrthoDB" id="2128042at2759"/>
<dbReference type="PANTHER" id="PTHR36424">
    <property type="entry name" value="PHEROMONE-REGULATED MEMBRANE PROTEIN 6"/>
    <property type="match status" value="1"/>
</dbReference>
<dbReference type="GO" id="GO:0005886">
    <property type="term" value="C:plasma membrane"/>
    <property type="evidence" value="ECO:0007669"/>
    <property type="project" value="InterPro"/>
</dbReference>
<feature type="compositionally biased region" description="Low complexity" evidence="1">
    <location>
        <begin position="460"/>
        <end position="486"/>
    </location>
</feature>
<reference evidence="4" key="2">
    <citation type="submission" date="2009-11" db="EMBL/GenBank/DDBJ databases">
        <title>The Genome Sequence of Allomyces macrogynus strain ATCC 38327.</title>
        <authorList>
            <consortium name="The Broad Institute Genome Sequencing Platform"/>
            <person name="Russ C."/>
            <person name="Cuomo C."/>
            <person name="Shea T."/>
            <person name="Young S.K."/>
            <person name="Zeng Q."/>
            <person name="Koehrsen M."/>
            <person name="Haas B."/>
            <person name="Borodovsky M."/>
            <person name="Guigo R."/>
            <person name="Alvarado L."/>
            <person name="Berlin A."/>
            <person name="Borenstein D."/>
            <person name="Chen Z."/>
            <person name="Engels R."/>
            <person name="Freedman E."/>
            <person name="Gellesch M."/>
            <person name="Goldberg J."/>
            <person name="Griggs A."/>
            <person name="Gujja S."/>
            <person name="Heiman D."/>
            <person name="Hepburn T."/>
            <person name="Howarth C."/>
            <person name="Jen D."/>
            <person name="Larson L."/>
            <person name="Lewis B."/>
            <person name="Mehta T."/>
            <person name="Park D."/>
            <person name="Pearson M."/>
            <person name="Roberts A."/>
            <person name="Saif S."/>
            <person name="Shenoy N."/>
            <person name="Sisk P."/>
            <person name="Stolte C."/>
            <person name="Sykes S."/>
            <person name="Walk T."/>
            <person name="White J."/>
            <person name="Yandava C."/>
            <person name="Burger G."/>
            <person name="Gray M.W."/>
            <person name="Holland P.W.H."/>
            <person name="King N."/>
            <person name="Lang F.B.F."/>
            <person name="Roger A.J."/>
            <person name="Ruiz-Trillo I."/>
            <person name="Lander E."/>
            <person name="Nusbaum C."/>
        </authorList>
    </citation>
    <scope>NUCLEOTIDE SEQUENCE [LARGE SCALE GENOMIC DNA]</scope>
    <source>
        <strain evidence="4">ATCC 38327</strain>
    </source>
</reference>
<organism evidence="3 4">
    <name type="scientific">Allomyces macrogynus (strain ATCC 38327)</name>
    <name type="common">Allomyces javanicus var. macrogynus</name>
    <dbReference type="NCBI Taxonomy" id="578462"/>
    <lineage>
        <taxon>Eukaryota</taxon>
        <taxon>Fungi</taxon>
        <taxon>Fungi incertae sedis</taxon>
        <taxon>Blastocladiomycota</taxon>
        <taxon>Blastocladiomycetes</taxon>
        <taxon>Blastocladiales</taxon>
        <taxon>Blastocladiaceae</taxon>
        <taxon>Allomyces</taxon>
    </lineage>
</organism>
<evidence type="ECO:0000256" key="1">
    <source>
        <dbReference type="SAM" id="MobiDB-lite"/>
    </source>
</evidence>
<keyword evidence="4" id="KW-1185">Reference proteome</keyword>
<keyword evidence="2" id="KW-1133">Transmembrane helix</keyword>
<feature type="region of interest" description="Disordered" evidence="1">
    <location>
        <begin position="442"/>
        <end position="486"/>
    </location>
</feature>
<reference evidence="3 4" key="1">
    <citation type="submission" date="2009-11" db="EMBL/GenBank/DDBJ databases">
        <title>Annotation of Allomyces macrogynus ATCC 38327.</title>
        <authorList>
            <consortium name="The Broad Institute Genome Sequencing Platform"/>
            <person name="Russ C."/>
            <person name="Cuomo C."/>
            <person name="Burger G."/>
            <person name="Gray M.W."/>
            <person name="Holland P.W.H."/>
            <person name="King N."/>
            <person name="Lang F.B.F."/>
            <person name="Roger A.J."/>
            <person name="Ruiz-Trillo I."/>
            <person name="Young S.K."/>
            <person name="Zeng Q."/>
            <person name="Gargeya S."/>
            <person name="Fitzgerald M."/>
            <person name="Haas B."/>
            <person name="Abouelleil A."/>
            <person name="Alvarado L."/>
            <person name="Arachchi H.M."/>
            <person name="Berlin A."/>
            <person name="Chapman S.B."/>
            <person name="Gearin G."/>
            <person name="Goldberg J."/>
            <person name="Griggs A."/>
            <person name="Gujja S."/>
            <person name="Hansen M."/>
            <person name="Heiman D."/>
            <person name="Howarth C."/>
            <person name="Larimer J."/>
            <person name="Lui A."/>
            <person name="MacDonald P.J.P."/>
            <person name="McCowen C."/>
            <person name="Montmayeur A."/>
            <person name="Murphy C."/>
            <person name="Neiman D."/>
            <person name="Pearson M."/>
            <person name="Priest M."/>
            <person name="Roberts A."/>
            <person name="Saif S."/>
            <person name="Shea T."/>
            <person name="Sisk P."/>
            <person name="Stolte C."/>
            <person name="Sykes S."/>
            <person name="Wortman J."/>
            <person name="Nusbaum C."/>
            <person name="Birren B."/>
        </authorList>
    </citation>
    <scope>NUCLEOTIDE SEQUENCE [LARGE SCALE GENOMIC DNA]</scope>
    <source>
        <strain evidence="3 4">ATCC 38327</strain>
    </source>
</reference>
<name>A0A0L0T770_ALLM3</name>
<dbReference type="OMA" id="KWIFAIT"/>
<dbReference type="GO" id="GO:0015079">
    <property type="term" value="F:potassium ion transmembrane transporter activity"/>
    <property type="evidence" value="ECO:0007669"/>
    <property type="project" value="InterPro"/>
</dbReference>
<evidence type="ECO:0000313" key="3">
    <source>
        <dbReference type="EMBL" id="KNE70531.1"/>
    </source>
</evidence>
<dbReference type="InterPro" id="IPR031606">
    <property type="entry name" value="Kch1/2"/>
</dbReference>
<evidence type="ECO:0008006" key="5">
    <source>
        <dbReference type="Google" id="ProtNLM"/>
    </source>
</evidence>
<feature type="transmembrane region" description="Helical" evidence="2">
    <location>
        <begin position="103"/>
        <end position="120"/>
    </location>
</feature>
<evidence type="ECO:0000256" key="2">
    <source>
        <dbReference type="SAM" id="Phobius"/>
    </source>
</evidence>
<feature type="transmembrane region" description="Helical" evidence="2">
    <location>
        <begin position="254"/>
        <end position="283"/>
    </location>
</feature>
<proteinExistence type="predicted"/>
<dbReference type="AlphaFoldDB" id="A0A0L0T770"/>
<dbReference type="eggNOG" id="ENOG502QVFG">
    <property type="taxonomic scope" value="Eukaryota"/>
</dbReference>
<dbReference type="PANTHER" id="PTHR36424:SF1">
    <property type="entry name" value="LOW AFFINITY K(+) TRANSPORTER 1-RELATED"/>
    <property type="match status" value="1"/>
</dbReference>
<dbReference type="VEuPathDB" id="FungiDB:AMAG_14654"/>
<protein>
    <recommendedName>
        <fullName evidence="5">Vacuole protein</fullName>
    </recommendedName>
</protein>
<accession>A0A0L0T770</accession>
<dbReference type="EMBL" id="GG745366">
    <property type="protein sequence ID" value="KNE70531.1"/>
    <property type="molecule type" value="Genomic_DNA"/>
</dbReference>